<comment type="caution">
    <text evidence="2">The sequence shown here is derived from an EMBL/GenBank/DDBJ whole genome shotgun (WGS) entry which is preliminary data.</text>
</comment>
<feature type="signal peptide" evidence="1">
    <location>
        <begin position="1"/>
        <end position="23"/>
    </location>
</feature>
<accession>A0A937X4G6</accession>
<evidence type="ECO:0008006" key="4">
    <source>
        <dbReference type="Google" id="ProtNLM"/>
    </source>
</evidence>
<evidence type="ECO:0000313" key="2">
    <source>
        <dbReference type="EMBL" id="MBM3274612.1"/>
    </source>
</evidence>
<name>A0A937X4G6_9BACT</name>
<dbReference type="AlphaFoldDB" id="A0A937X4G6"/>
<dbReference type="EMBL" id="VGJX01000270">
    <property type="protein sequence ID" value="MBM3274612.1"/>
    <property type="molecule type" value="Genomic_DNA"/>
</dbReference>
<sequence length="365" mass="41183">MARTLFKTAALWLALTLPLPALAITPYELVSKVQENQGKVSFQGLRIQKLVRQSESYHAAMRVHHKDSSNLRVVIEDPGKLTNVNMWLKENRASVFFPDENLLFRNDNPSGASEVTATILGQIATDTDLLYKNYNLSIVDPDKLALQALPGAIAGRECHIVDITPKDGFYVPGHRYWVARDNFQIMREDRTWGIGIEPYFKSYYEDFAPTGTLQLEQRIPRDTNSVELKTGSKENAFVFYKTVAEAEKALGSKLATPTVLPQGFKLAGVEVSIFYGTRMVLVSYTDGLNWLYVRYRPAPNMWVTLLAGAYATKLVDKFMELAIQSPYNYHGAEKGDFIVFSYGDLYPEQLKKVTESIQLQTTASR</sequence>
<feature type="chain" id="PRO_5037497235" description="MucB/RseB N-terminal domain-containing protein" evidence="1">
    <location>
        <begin position="24"/>
        <end position="365"/>
    </location>
</feature>
<evidence type="ECO:0000313" key="3">
    <source>
        <dbReference type="Proteomes" id="UP000703893"/>
    </source>
</evidence>
<protein>
    <recommendedName>
        <fullName evidence="4">MucB/RseB N-terminal domain-containing protein</fullName>
    </recommendedName>
</protein>
<keyword evidence="1" id="KW-0732">Signal</keyword>
<dbReference type="Gene3D" id="2.50.20.10">
    <property type="entry name" value="Lipoprotein localisation LolA/LolB/LppX"/>
    <property type="match status" value="1"/>
</dbReference>
<proteinExistence type="predicted"/>
<gene>
    <name evidence="2" type="ORF">FJZ00_05645</name>
</gene>
<organism evidence="2 3">
    <name type="scientific">Candidatus Tanganyikabacteria bacterium</name>
    <dbReference type="NCBI Taxonomy" id="2961651"/>
    <lineage>
        <taxon>Bacteria</taxon>
        <taxon>Bacillati</taxon>
        <taxon>Candidatus Sericytochromatia</taxon>
        <taxon>Candidatus Tanganyikabacteria</taxon>
    </lineage>
</organism>
<dbReference type="Proteomes" id="UP000703893">
    <property type="component" value="Unassembled WGS sequence"/>
</dbReference>
<reference evidence="2 3" key="1">
    <citation type="submission" date="2019-03" db="EMBL/GenBank/DDBJ databases">
        <title>Lake Tanganyika Metagenome-Assembled Genomes (MAGs).</title>
        <authorList>
            <person name="Tran P."/>
        </authorList>
    </citation>
    <scope>NUCLEOTIDE SEQUENCE [LARGE SCALE GENOMIC DNA]</scope>
    <source>
        <strain evidence="2">K_DeepCast_65m_m2_236</strain>
    </source>
</reference>
<evidence type="ECO:0000256" key="1">
    <source>
        <dbReference type="SAM" id="SignalP"/>
    </source>
</evidence>